<dbReference type="Proteomes" id="UP000247409">
    <property type="component" value="Unassembled WGS sequence"/>
</dbReference>
<evidence type="ECO:0000313" key="2">
    <source>
        <dbReference type="Proteomes" id="UP000247409"/>
    </source>
</evidence>
<name>A0A2V3IY83_9FLOR</name>
<reference evidence="1 2" key="1">
    <citation type="journal article" date="2018" name="Mol. Biol. Evol.">
        <title>Analysis of the draft genome of the red seaweed Gracilariopsis chorda provides insights into genome size evolution in Rhodophyta.</title>
        <authorList>
            <person name="Lee J."/>
            <person name="Yang E.C."/>
            <person name="Graf L."/>
            <person name="Yang J.H."/>
            <person name="Qiu H."/>
            <person name="Zel Zion U."/>
            <person name="Chan C.X."/>
            <person name="Stephens T.G."/>
            <person name="Weber A.P.M."/>
            <person name="Boo G.H."/>
            <person name="Boo S.M."/>
            <person name="Kim K.M."/>
            <person name="Shin Y."/>
            <person name="Jung M."/>
            <person name="Lee S.J."/>
            <person name="Yim H.S."/>
            <person name="Lee J.H."/>
            <person name="Bhattacharya D."/>
            <person name="Yoon H.S."/>
        </authorList>
    </citation>
    <scope>NUCLEOTIDE SEQUENCE [LARGE SCALE GENOMIC DNA]</scope>
    <source>
        <strain evidence="1 2">SKKU-2015</strain>
        <tissue evidence="1">Whole body</tissue>
    </source>
</reference>
<comment type="caution">
    <text evidence="1">The sequence shown here is derived from an EMBL/GenBank/DDBJ whole genome shotgun (WGS) entry which is preliminary data.</text>
</comment>
<organism evidence="1 2">
    <name type="scientific">Gracilariopsis chorda</name>
    <dbReference type="NCBI Taxonomy" id="448386"/>
    <lineage>
        <taxon>Eukaryota</taxon>
        <taxon>Rhodophyta</taxon>
        <taxon>Florideophyceae</taxon>
        <taxon>Rhodymeniophycidae</taxon>
        <taxon>Gracilariales</taxon>
        <taxon>Gracilariaceae</taxon>
        <taxon>Gracilariopsis</taxon>
    </lineage>
</organism>
<dbReference type="AlphaFoldDB" id="A0A2V3IY83"/>
<sequence>MTSYPAQITALIRYTPTAELSHAQLLQLHELKLPAIEDLSWEHVVSSSCVKLRNYTKVYEARAEGLRLPRSRLETDIFFTALLHARRETPSVMANVLKECLGRDNEREVHEDVIGLILENDVAFRCVERYGTDELARVARFISDKNVNRTDKSTVKNVVGIAEELAEVALNKIKQVKGEREMVSDMEGVMETLKLGGPWEGWCGMKGGIRNRKM</sequence>
<proteinExistence type="predicted"/>
<evidence type="ECO:0000313" key="1">
    <source>
        <dbReference type="EMBL" id="PXF47069.1"/>
    </source>
</evidence>
<dbReference type="OrthoDB" id="10131at2759"/>
<protein>
    <submittedName>
        <fullName evidence="1">Uncharacterized protein</fullName>
    </submittedName>
</protein>
<keyword evidence="2" id="KW-1185">Reference proteome</keyword>
<dbReference type="EMBL" id="NBIV01000029">
    <property type="protein sequence ID" value="PXF47069.1"/>
    <property type="molecule type" value="Genomic_DNA"/>
</dbReference>
<gene>
    <name evidence="1" type="ORF">BWQ96_03146</name>
</gene>
<accession>A0A2V3IY83</accession>